<comment type="caution">
    <text evidence="23">The sequence shown here is derived from an EMBL/GenBank/DDBJ whole genome shotgun (WGS) entry which is preliminary data.</text>
</comment>
<reference evidence="23 24" key="1">
    <citation type="submission" date="2020-04" db="EMBL/GenBank/DDBJ databases">
        <title>Plant Genome Project.</title>
        <authorList>
            <person name="Zhang R.-G."/>
        </authorList>
    </citation>
    <scope>NUCLEOTIDE SEQUENCE [LARGE SCALE GENOMIC DNA]</scope>
    <source>
        <strain evidence="23">YNK0</strain>
        <tissue evidence="23">Leaf</tissue>
    </source>
</reference>
<evidence type="ECO:0000256" key="16">
    <source>
        <dbReference type="ARBA" id="ARBA00023269"/>
    </source>
</evidence>
<accession>A0A834ZBS3</accession>
<evidence type="ECO:0000256" key="13">
    <source>
        <dbReference type="ARBA" id="ARBA00023125"/>
    </source>
</evidence>
<keyword evidence="13" id="KW-0238">DNA-binding</keyword>
<evidence type="ECO:0000256" key="2">
    <source>
        <dbReference type="ARBA" id="ARBA00002001"/>
    </source>
</evidence>
<dbReference type="InterPro" id="IPR002119">
    <property type="entry name" value="Histone_H2A"/>
</dbReference>
<dbReference type="Gene3D" id="3.40.190.10">
    <property type="entry name" value="Periplasmic binding protein-like II"/>
    <property type="match status" value="1"/>
</dbReference>
<evidence type="ECO:0000256" key="14">
    <source>
        <dbReference type="ARBA" id="ARBA00023242"/>
    </source>
</evidence>
<evidence type="ECO:0000259" key="20">
    <source>
        <dbReference type="Pfam" id="PF01379"/>
    </source>
</evidence>
<dbReference type="Pfam" id="PF03900">
    <property type="entry name" value="Porphobil_deamC"/>
    <property type="match status" value="1"/>
</dbReference>
<organism evidence="23 24">
    <name type="scientific">Tetracentron sinense</name>
    <name type="common">Spur-leaf</name>
    <dbReference type="NCBI Taxonomy" id="13715"/>
    <lineage>
        <taxon>Eukaryota</taxon>
        <taxon>Viridiplantae</taxon>
        <taxon>Streptophyta</taxon>
        <taxon>Embryophyta</taxon>
        <taxon>Tracheophyta</taxon>
        <taxon>Spermatophyta</taxon>
        <taxon>Magnoliopsida</taxon>
        <taxon>Trochodendrales</taxon>
        <taxon>Trochodendraceae</taxon>
        <taxon>Tetracentron</taxon>
    </lineage>
</organism>
<dbReference type="InterPro" id="IPR022419">
    <property type="entry name" value="Porphobilin_deaminase_cofac_BS"/>
</dbReference>
<dbReference type="GO" id="GO:0005737">
    <property type="term" value="C:cytoplasm"/>
    <property type="evidence" value="ECO:0007669"/>
    <property type="project" value="TreeGrafter"/>
</dbReference>
<dbReference type="PROSITE" id="PS00046">
    <property type="entry name" value="HISTONE_H2A"/>
    <property type="match status" value="1"/>
</dbReference>
<comment type="pathway">
    <text evidence="5">Porphyrin-containing compound metabolism; protoporphyrin-IX biosynthesis; coproporphyrinogen-III from 5-aminolevulinate: step 2/4.</text>
</comment>
<feature type="compositionally biased region" description="Basic residues" evidence="18">
    <location>
        <begin position="1"/>
        <end position="22"/>
    </location>
</feature>
<dbReference type="SUPFAM" id="SSF54782">
    <property type="entry name" value="Porphobilinogen deaminase (hydroxymethylbilane synthase), C-terminal domain"/>
    <property type="match status" value="1"/>
</dbReference>
<dbReference type="InterPro" id="IPR022417">
    <property type="entry name" value="Porphobilin_deaminase_N"/>
</dbReference>
<evidence type="ECO:0000256" key="12">
    <source>
        <dbReference type="ARBA" id="ARBA00022679"/>
    </source>
</evidence>
<evidence type="ECO:0000259" key="19">
    <source>
        <dbReference type="Pfam" id="PF00125"/>
    </source>
</evidence>
<dbReference type="PANTHER" id="PTHR11557">
    <property type="entry name" value="PORPHOBILINOGEN DEAMINASE"/>
    <property type="match status" value="1"/>
</dbReference>
<feature type="region of interest" description="Disordered" evidence="18">
    <location>
        <begin position="1"/>
        <end position="26"/>
    </location>
</feature>
<dbReference type="Pfam" id="PF00125">
    <property type="entry name" value="Histone"/>
    <property type="match status" value="1"/>
</dbReference>
<sequence length="409" mass="44793">MEAGKTTKHAGGRKGAAKRKSVSKPTKAGLQFPVTRIVRSLKKGRYAHRLGTGAPIYMTTVLEYLAAKVLELAGNAARNKKKSRIIPRHILLAVRNDEELGKLLASVTISMGGVLPNIHQVLLPKKTEKASGEPKYCCGSFCNTWSLDSIWGVNCRTDFGYSFVVVYKSVLMKFFSAASLAELPAGSVVGSASLRRKSQILYRYPSLNVSAGEFSRYVQTRLRKLSEGVIQATLLALAALKRISMTENVTTILSIDEMLPAVAQGAIGIACRSNDDKMANYVASLNHEETRLAVACERAFLEALDGSCRTPIAGYAYRYKDSCFFRGLVASPDGTQERAHMLLKDMILLGKDAGKELLSRADGQSSEVVNRSLYVPYVAGDSCVILGLFYVYYAEMRVDMLVAHYTIFV</sequence>
<keyword evidence="16" id="KW-0544">Nucleosome core</keyword>
<evidence type="ECO:0000256" key="11">
    <source>
        <dbReference type="ARBA" id="ARBA00022454"/>
    </source>
</evidence>
<dbReference type="SMART" id="SM00414">
    <property type="entry name" value="H2A"/>
    <property type="match status" value="1"/>
</dbReference>
<dbReference type="FunFam" id="1.10.20.10:FF:000173">
    <property type="entry name" value="Histone H2A"/>
    <property type="match status" value="1"/>
</dbReference>
<evidence type="ECO:0000256" key="18">
    <source>
        <dbReference type="SAM" id="MobiDB-lite"/>
    </source>
</evidence>
<dbReference type="PRINTS" id="PR00620">
    <property type="entry name" value="HISTONEH2A"/>
</dbReference>
<keyword evidence="15" id="KW-0627">Porphyrin biosynthesis</keyword>
<dbReference type="GO" id="GO:0005634">
    <property type="term" value="C:nucleus"/>
    <property type="evidence" value="ECO:0007669"/>
    <property type="project" value="UniProtKB-SubCell"/>
</dbReference>
<evidence type="ECO:0000256" key="1">
    <source>
        <dbReference type="ARBA" id="ARBA00001916"/>
    </source>
</evidence>
<keyword evidence="11" id="KW-0158">Chromosome</keyword>
<dbReference type="Gene3D" id="3.30.160.40">
    <property type="entry name" value="Porphobilinogen deaminase, C-terminal domain"/>
    <property type="match status" value="1"/>
</dbReference>
<dbReference type="GO" id="GO:0046982">
    <property type="term" value="F:protein heterodimerization activity"/>
    <property type="evidence" value="ECO:0007669"/>
    <property type="project" value="InterPro"/>
</dbReference>
<dbReference type="SUPFAM" id="SSF47113">
    <property type="entry name" value="Histone-fold"/>
    <property type="match status" value="1"/>
</dbReference>
<comment type="subcellular location">
    <subcellularLocation>
        <location evidence="4">Chromosome</location>
    </subcellularLocation>
    <subcellularLocation>
        <location evidence="3">Nucleus</location>
    </subcellularLocation>
</comment>
<dbReference type="Pfam" id="PF16211">
    <property type="entry name" value="Histone_H2A_C"/>
    <property type="match status" value="1"/>
</dbReference>
<dbReference type="AlphaFoldDB" id="A0A834ZBS3"/>
<dbReference type="InterPro" id="IPR036803">
    <property type="entry name" value="Porphobilinogen_deaminase_C_sf"/>
</dbReference>
<dbReference type="GO" id="GO:0000786">
    <property type="term" value="C:nucleosome"/>
    <property type="evidence" value="ECO:0007669"/>
    <property type="project" value="UniProtKB-KW"/>
</dbReference>
<dbReference type="SUPFAM" id="SSF53850">
    <property type="entry name" value="Periplasmic binding protein-like II"/>
    <property type="match status" value="1"/>
</dbReference>
<dbReference type="GO" id="GO:0006782">
    <property type="term" value="P:protoporphyrinogen IX biosynthetic process"/>
    <property type="evidence" value="ECO:0007669"/>
    <property type="project" value="UniProtKB-UniPathway"/>
</dbReference>
<name>A0A834ZBS3_TETSI</name>
<evidence type="ECO:0000256" key="7">
    <source>
        <dbReference type="ARBA" id="ARBA00010691"/>
    </source>
</evidence>
<dbReference type="EC" id="2.5.1.61" evidence="9"/>
<evidence type="ECO:0000256" key="17">
    <source>
        <dbReference type="ARBA" id="ARBA00033064"/>
    </source>
</evidence>
<dbReference type="EMBL" id="JABCRI010000008">
    <property type="protein sequence ID" value="KAF8402233.1"/>
    <property type="molecule type" value="Genomic_DNA"/>
</dbReference>
<dbReference type="InterPro" id="IPR032458">
    <property type="entry name" value="Histone_H2A_CS"/>
</dbReference>
<comment type="function">
    <text evidence="2">Core component of nucleosome. Nucleosomes wrap and compact DNA into chromatin, limiting DNA accessibility to the cellular machineries which require DNA as a template. Histones thereby play a central role in transcription regulation, DNA repair, DNA replication and chromosomal stability. DNA accessibility is regulated via a complex set of post-translational modifications of histones, also called histone code, and nucleosome remodeling.</text>
</comment>
<dbReference type="Pfam" id="PF01379">
    <property type="entry name" value="Porphobil_deam"/>
    <property type="match status" value="1"/>
</dbReference>
<evidence type="ECO:0000256" key="4">
    <source>
        <dbReference type="ARBA" id="ARBA00004286"/>
    </source>
</evidence>
<feature type="domain" description="Core Histone H2A/H2B/H3" evidence="19">
    <location>
        <begin position="17"/>
        <end position="95"/>
    </location>
</feature>
<dbReference type="PANTHER" id="PTHR11557:SF0">
    <property type="entry name" value="PORPHOBILINOGEN DEAMINASE"/>
    <property type="match status" value="1"/>
</dbReference>
<keyword evidence="14" id="KW-0539">Nucleus</keyword>
<evidence type="ECO:0000256" key="9">
    <source>
        <dbReference type="ARBA" id="ARBA00012655"/>
    </source>
</evidence>
<dbReference type="CDD" id="cd00074">
    <property type="entry name" value="HFD_H2A"/>
    <property type="match status" value="1"/>
</dbReference>
<evidence type="ECO:0000259" key="22">
    <source>
        <dbReference type="Pfam" id="PF16211"/>
    </source>
</evidence>
<evidence type="ECO:0000256" key="6">
    <source>
        <dbReference type="ARBA" id="ARBA00005638"/>
    </source>
</evidence>
<dbReference type="InterPro" id="IPR000860">
    <property type="entry name" value="HemC"/>
</dbReference>
<dbReference type="InterPro" id="IPR007125">
    <property type="entry name" value="H2A/H2B/H3"/>
</dbReference>
<evidence type="ECO:0000256" key="8">
    <source>
        <dbReference type="ARBA" id="ARBA00011538"/>
    </source>
</evidence>
<comment type="similarity">
    <text evidence="6">Belongs to the HMBS family.</text>
</comment>
<dbReference type="InterPro" id="IPR032454">
    <property type="entry name" value="Histone_H2A_C"/>
</dbReference>
<evidence type="ECO:0000313" key="24">
    <source>
        <dbReference type="Proteomes" id="UP000655225"/>
    </source>
</evidence>
<protein>
    <recommendedName>
        <fullName evidence="10">Histone H2A</fullName>
        <ecNumber evidence="9">2.5.1.61</ecNumber>
    </recommendedName>
    <alternativeName>
        <fullName evidence="17">Hydroxymethylbilane synthase</fullName>
    </alternativeName>
</protein>
<feature type="domain" description="Histone H2A C-terminal" evidence="22">
    <location>
        <begin position="98"/>
        <end position="131"/>
    </location>
</feature>
<keyword evidence="24" id="KW-1185">Reference proteome</keyword>
<dbReference type="GO" id="GO:0030527">
    <property type="term" value="F:structural constituent of chromatin"/>
    <property type="evidence" value="ECO:0007669"/>
    <property type="project" value="InterPro"/>
</dbReference>
<evidence type="ECO:0000256" key="3">
    <source>
        <dbReference type="ARBA" id="ARBA00004123"/>
    </source>
</evidence>
<gene>
    <name evidence="23" type="ORF">HHK36_013185</name>
</gene>
<dbReference type="GO" id="GO:0004418">
    <property type="term" value="F:hydroxymethylbilane synthase activity"/>
    <property type="evidence" value="ECO:0007669"/>
    <property type="project" value="UniProtKB-EC"/>
</dbReference>
<dbReference type="InterPro" id="IPR022418">
    <property type="entry name" value="Porphobilinogen_deaminase_C"/>
</dbReference>
<evidence type="ECO:0000256" key="15">
    <source>
        <dbReference type="ARBA" id="ARBA00023244"/>
    </source>
</evidence>
<evidence type="ECO:0000313" key="23">
    <source>
        <dbReference type="EMBL" id="KAF8402233.1"/>
    </source>
</evidence>
<comment type="similarity">
    <text evidence="7">Belongs to the histone H2A family.</text>
</comment>
<keyword evidence="12" id="KW-0808">Transferase</keyword>
<dbReference type="InterPro" id="IPR009072">
    <property type="entry name" value="Histone-fold"/>
</dbReference>
<dbReference type="UniPathway" id="UPA00251">
    <property type="reaction ID" value="UER00319"/>
</dbReference>
<dbReference type="OrthoDB" id="564646at2759"/>
<dbReference type="PROSITE" id="PS00533">
    <property type="entry name" value="PORPHOBILINOGEN_DEAM"/>
    <property type="match status" value="1"/>
</dbReference>
<dbReference type="GO" id="GO:0003677">
    <property type="term" value="F:DNA binding"/>
    <property type="evidence" value="ECO:0007669"/>
    <property type="project" value="UniProtKB-KW"/>
</dbReference>
<proteinExistence type="inferred from homology"/>
<dbReference type="Gene3D" id="1.10.20.10">
    <property type="entry name" value="Histone, subunit A"/>
    <property type="match status" value="1"/>
</dbReference>
<feature type="domain" description="Porphobilinogen deaminase C-terminal" evidence="21">
    <location>
        <begin position="292"/>
        <end position="358"/>
    </location>
</feature>
<comment type="cofactor">
    <cofactor evidence="1">
        <name>dipyrromethane</name>
        <dbReference type="ChEBI" id="CHEBI:60342"/>
    </cofactor>
</comment>
<evidence type="ECO:0000256" key="5">
    <source>
        <dbReference type="ARBA" id="ARBA00004735"/>
    </source>
</evidence>
<feature type="domain" description="Porphobilinogen deaminase N-terminal" evidence="20">
    <location>
        <begin position="176"/>
        <end position="279"/>
    </location>
</feature>
<evidence type="ECO:0000259" key="21">
    <source>
        <dbReference type="Pfam" id="PF03900"/>
    </source>
</evidence>
<evidence type="ECO:0000256" key="10">
    <source>
        <dbReference type="ARBA" id="ARBA00017642"/>
    </source>
</evidence>
<dbReference type="Proteomes" id="UP000655225">
    <property type="component" value="Unassembled WGS sequence"/>
</dbReference>
<comment type="subunit">
    <text evidence="8">The nucleosome is a histone octamer containing two molecules each of H2A, H2B, H3 and H4 assembled in one H3-H4 heterotetramer and two H2A-H2B heterodimers. The octamer wraps approximately 147 bp of DNA.</text>
</comment>